<dbReference type="EMBL" id="KZ772715">
    <property type="protein sequence ID" value="PTQ39793.1"/>
    <property type="molecule type" value="Genomic_DNA"/>
</dbReference>
<evidence type="ECO:0000256" key="1">
    <source>
        <dbReference type="ARBA" id="ARBA00004477"/>
    </source>
</evidence>
<accession>A0A2R6X121</accession>
<comment type="similarity">
    <text evidence="2 9">Belongs to the SPCS2 family.</text>
</comment>
<feature type="transmembrane region" description="Helical" evidence="9">
    <location>
        <begin position="58"/>
        <end position="76"/>
    </location>
</feature>
<reference evidence="12" key="1">
    <citation type="journal article" date="2017" name="Cell">
        <title>Insights into land plant evolution garnered from the Marchantia polymorpha genome.</title>
        <authorList>
            <person name="Bowman J.L."/>
            <person name="Kohchi T."/>
            <person name="Yamato K.T."/>
            <person name="Jenkins J."/>
            <person name="Shu S."/>
            <person name="Ishizaki K."/>
            <person name="Yamaoka S."/>
            <person name="Nishihama R."/>
            <person name="Nakamura Y."/>
            <person name="Berger F."/>
            <person name="Adam C."/>
            <person name="Aki S.S."/>
            <person name="Althoff F."/>
            <person name="Araki T."/>
            <person name="Arteaga-Vazquez M.A."/>
            <person name="Balasubrmanian S."/>
            <person name="Barry K."/>
            <person name="Bauer D."/>
            <person name="Boehm C.R."/>
            <person name="Briginshaw L."/>
            <person name="Caballero-Perez J."/>
            <person name="Catarino B."/>
            <person name="Chen F."/>
            <person name="Chiyoda S."/>
            <person name="Chovatia M."/>
            <person name="Davies K.M."/>
            <person name="Delmans M."/>
            <person name="Demura T."/>
            <person name="Dierschke T."/>
            <person name="Dolan L."/>
            <person name="Dorantes-Acosta A.E."/>
            <person name="Eklund D.M."/>
            <person name="Florent S.N."/>
            <person name="Flores-Sandoval E."/>
            <person name="Fujiyama A."/>
            <person name="Fukuzawa H."/>
            <person name="Galik B."/>
            <person name="Grimanelli D."/>
            <person name="Grimwood J."/>
            <person name="Grossniklaus U."/>
            <person name="Hamada T."/>
            <person name="Haseloff J."/>
            <person name="Hetherington A.J."/>
            <person name="Higo A."/>
            <person name="Hirakawa Y."/>
            <person name="Hundley H.N."/>
            <person name="Ikeda Y."/>
            <person name="Inoue K."/>
            <person name="Inoue S.I."/>
            <person name="Ishida S."/>
            <person name="Jia Q."/>
            <person name="Kakita M."/>
            <person name="Kanazawa T."/>
            <person name="Kawai Y."/>
            <person name="Kawashima T."/>
            <person name="Kennedy M."/>
            <person name="Kinose K."/>
            <person name="Kinoshita T."/>
            <person name="Kohara Y."/>
            <person name="Koide E."/>
            <person name="Komatsu K."/>
            <person name="Kopischke S."/>
            <person name="Kubo M."/>
            <person name="Kyozuka J."/>
            <person name="Lagercrantz U."/>
            <person name="Lin S.S."/>
            <person name="Lindquist E."/>
            <person name="Lipzen A.M."/>
            <person name="Lu C.W."/>
            <person name="De Luna E."/>
            <person name="Martienssen R.A."/>
            <person name="Minamino N."/>
            <person name="Mizutani M."/>
            <person name="Mizutani M."/>
            <person name="Mochizuki N."/>
            <person name="Monte I."/>
            <person name="Mosher R."/>
            <person name="Nagasaki H."/>
            <person name="Nakagami H."/>
            <person name="Naramoto S."/>
            <person name="Nishitani K."/>
            <person name="Ohtani M."/>
            <person name="Okamoto T."/>
            <person name="Okumura M."/>
            <person name="Phillips J."/>
            <person name="Pollak B."/>
            <person name="Reinders A."/>
            <person name="Rovekamp M."/>
            <person name="Sano R."/>
            <person name="Sawa S."/>
            <person name="Schmid M.W."/>
            <person name="Shirakawa M."/>
            <person name="Solano R."/>
            <person name="Spunde A."/>
            <person name="Suetsugu N."/>
            <person name="Sugano S."/>
            <person name="Sugiyama A."/>
            <person name="Sun R."/>
            <person name="Suzuki Y."/>
            <person name="Takenaka M."/>
            <person name="Takezawa D."/>
            <person name="Tomogane H."/>
            <person name="Tsuzuki M."/>
            <person name="Ueda T."/>
            <person name="Umeda M."/>
            <person name="Ward J.M."/>
            <person name="Watanabe Y."/>
            <person name="Yazaki K."/>
            <person name="Yokoyama R."/>
            <person name="Yoshitake Y."/>
            <person name="Yotsui I."/>
            <person name="Zachgo S."/>
            <person name="Schmutz J."/>
        </authorList>
    </citation>
    <scope>NUCLEOTIDE SEQUENCE [LARGE SCALE GENOMIC DNA]</scope>
    <source>
        <strain evidence="12">Tak-1</strain>
    </source>
</reference>
<dbReference type="PANTHER" id="PTHR13085:SF0">
    <property type="entry name" value="SIGNAL PEPTIDASE COMPLEX SUBUNIT 2"/>
    <property type="match status" value="1"/>
</dbReference>
<dbReference type="AlphaFoldDB" id="A0A2R6X121"/>
<comment type="subcellular location">
    <subcellularLocation>
        <location evidence="1 9">Endoplasmic reticulum membrane</location>
        <topology evidence="1 9">Multi-pass membrane protein</topology>
    </subcellularLocation>
</comment>
<evidence type="ECO:0000256" key="5">
    <source>
        <dbReference type="ARBA" id="ARBA00022824"/>
    </source>
</evidence>
<evidence type="ECO:0000256" key="2">
    <source>
        <dbReference type="ARBA" id="ARBA00007324"/>
    </source>
</evidence>
<evidence type="ECO:0000256" key="10">
    <source>
        <dbReference type="SAM" id="MobiDB-lite"/>
    </source>
</evidence>
<keyword evidence="12" id="KW-1185">Reference proteome</keyword>
<dbReference type="GO" id="GO:0045047">
    <property type="term" value="P:protein targeting to ER"/>
    <property type="evidence" value="ECO:0000318"/>
    <property type="project" value="GO_Central"/>
</dbReference>
<evidence type="ECO:0000256" key="8">
    <source>
        <dbReference type="ARBA" id="ARBA00045608"/>
    </source>
</evidence>
<dbReference type="PANTHER" id="PTHR13085">
    <property type="entry name" value="MICROSOMAL SIGNAL PEPTIDASE 25 KDA SUBUNIT"/>
    <property type="match status" value="1"/>
</dbReference>
<comment type="function">
    <text evidence="8 9">Component of the signal peptidase complex (SPC) which catalyzes the cleavage of N-terminal signal sequences from nascent proteins as they are translocated into the lumen of the endoplasmic reticulum. Enhances the enzymatic activity of SPC and facilitates the interactions between different components of the translocation site.</text>
</comment>
<evidence type="ECO:0000256" key="4">
    <source>
        <dbReference type="ARBA" id="ARBA00022692"/>
    </source>
</evidence>
<dbReference type="Proteomes" id="UP000244005">
    <property type="component" value="Unassembled WGS sequence"/>
</dbReference>
<evidence type="ECO:0000256" key="6">
    <source>
        <dbReference type="ARBA" id="ARBA00022989"/>
    </source>
</evidence>
<evidence type="ECO:0000313" key="11">
    <source>
        <dbReference type="EMBL" id="PTQ39793.1"/>
    </source>
</evidence>
<name>A0A2R6X121_MARPO</name>
<sequence>MMAADKEQAKKSGEKEEVVKEEKPKTINHNDHYSIKRVLDDAVSEVVLGRGYEENVNLSNVKMAIGLITCAIALAAQFYPKKFPENKTFLIGCIILYVIFNGLLQYIIITREKQHILFTYALKDSFSTTGLALSSKLPRYSDLYTLRIESSDPQSIAAHPPVEFTKSVTKWFTKSGVFLECVFWDDVEKLVDGYNSDIKESRDLSGSESMESSSLYNSSTIELSPLLR</sequence>
<evidence type="ECO:0000313" key="12">
    <source>
        <dbReference type="Proteomes" id="UP000244005"/>
    </source>
</evidence>
<evidence type="ECO:0000256" key="7">
    <source>
        <dbReference type="ARBA" id="ARBA00023136"/>
    </source>
</evidence>
<dbReference type="GO" id="GO:0008233">
    <property type="term" value="F:peptidase activity"/>
    <property type="evidence" value="ECO:0007669"/>
    <property type="project" value="UniProtKB-UniRule"/>
</dbReference>
<keyword evidence="6 9" id="KW-1133">Transmembrane helix</keyword>
<keyword evidence="4 9" id="KW-0812">Transmembrane</keyword>
<dbReference type="OrthoDB" id="29558at2759"/>
<protein>
    <recommendedName>
        <fullName evidence="3 9">Signal peptidase complex subunit 2</fullName>
    </recommendedName>
</protein>
<proteinExistence type="inferred from homology"/>
<dbReference type="GO" id="GO:0005787">
    <property type="term" value="C:signal peptidase complex"/>
    <property type="evidence" value="ECO:0000318"/>
    <property type="project" value="GO_Central"/>
</dbReference>
<organism evidence="11 12">
    <name type="scientific">Marchantia polymorpha</name>
    <name type="common">Common liverwort</name>
    <name type="synonym">Marchantia aquatica</name>
    <dbReference type="NCBI Taxonomy" id="3197"/>
    <lineage>
        <taxon>Eukaryota</taxon>
        <taxon>Viridiplantae</taxon>
        <taxon>Streptophyta</taxon>
        <taxon>Embryophyta</taxon>
        <taxon>Marchantiophyta</taxon>
        <taxon>Marchantiopsida</taxon>
        <taxon>Marchantiidae</taxon>
        <taxon>Marchantiales</taxon>
        <taxon>Marchantiaceae</taxon>
        <taxon>Marchantia</taxon>
    </lineage>
</organism>
<gene>
    <name evidence="11" type="ORF">MARPO_0043s0045</name>
</gene>
<dbReference type="InterPro" id="IPR009582">
    <property type="entry name" value="Spc2/SPCS2"/>
</dbReference>
<feature type="region of interest" description="Disordered" evidence="10">
    <location>
        <begin position="1"/>
        <end position="23"/>
    </location>
</feature>
<feature type="transmembrane region" description="Helical" evidence="9">
    <location>
        <begin position="88"/>
        <end position="108"/>
    </location>
</feature>
<keyword evidence="7 9" id="KW-0472">Membrane</keyword>
<dbReference type="GO" id="GO:0006465">
    <property type="term" value="P:signal peptide processing"/>
    <property type="evidence" value="ECO:0000318"/>
    <property type="project" value="GO_Central"/>
</dbReference>
<keyword evidence="5 9" id="KW-0256">Endoplasmic reticulum</keyword>
<evidence type="ECO:0000256" key="3">
    <source>
        <dbReference type="ARBA" id="ARBA00017057"/>
    </source>
</evidence>
<evidence type="ECO:0000256" key="9">
    <source>
        <dbReference type="RuleBase" id="RU368033"/>
    </source>
</evidence>
<dbReference type="Pfam" id="PF06703">
    <property type="entry name" value="SPC25"/>
    <property type="match status" value="1"/>
</dbReference>